<gene>
    <name evidence="2" type="ORF">HCDG_00432</name>
</gene>
<keyword evidence="1" id="KW-0472">Membrane</keyword>
<dbReference type="AlphaFoldDB" id="C6H5B1"/>
<reference evidence="3" key="1">
    <citation type="submission" date="2009-05" db="EMBL/GenBank/DDBJ databases">
        <title>The genome sequence of Ajellomyces capsulatus strain H143.</title>
        <authorList>
            <person name="Champion M."/>
            <person name="Cuomo C.A."/>
            <person name="Ma L.-J."/>
            <person name="Henn M.R."/>
            <person name="Sil A."/>
            <person name="Goldman B."/>
            <person name="Young S.K."/>
            <person name="Kodira C.D."/>
            <person name="Zeng Q."/>
            <person name="Koehrsen M."/>
            <person name="Alvarado L."/>
            <person name="Berlin A.M."/>
            <person name="Borenstein D."/>
            <person name="Chen Z."/>
            <person name="Engels R."/>
            <person name="Freedman E."/>
            <person name="Gellesch M."/>
            <person name="Goldberg J."/>
            <person name="Griggs A."/>
            <person name="Gujja S."/>
            <person name="Heiman D.I."/>
            <person name="Hepburn T.A."/>
            <person name="Howarth C."/>
            <person name="Jen D."/>
            <person name="Larson L."/>
            <person name="Lewis B."/>
            <person name="Mehta T."/>
            <person name="Park D."/>
            <person name="Pearson M."/>
            <person name="Roberts A."/>
            <person name="Saif S."/>
            <person name="Shea T.D."/>
            <person name="Shenoy N."/>
            <person name="Sisk P."/>
            <person name="Stolte C."/>
            <person name="Sykes S."/>
            <person name="Walk T."/>
            <person name="White J."/>
            <person name="Yandava C."/>
            <person name="Klein B."/>
            <person name="McEwen J.G."/>
            <person name="Puccia R."/>
            <person name="Goldman G.H."/>
            <person name="Felipe M.S."/>
            <person name="Nino-Vega G."/>
            <person name="San-Blas G."/>
            <person name="Taylor J.W."/>
            <person name="Mendoza L."/>
            <person name="Galagan J.E."/>
            <person name="Nusbaum C."/>
            <person name="Birren B.W."/>
        </authorList>
    </citation>
    <scope>NUCLEOTIDE SEQUENCE [LARGE SCALE GENOMIC DNA]</scope>
    <source>
        <strain evidence="3">H143</strain>
    </source>
</reference>
<keyword evidence="1" id="KW-0812">Transmembrane</keyword>
<protein>
    <submittedName>
        <fullName evidence="2">Uncharacterized protein</fullName>
    </submittedName>
</protein>
<evidence type="ECO:0000313" key="3">
    <source>
        <dbReference type="Proteomes" id="UP000002624"/>
    </source>
</evidence>
<name>C6H5B1_AJECH</name>
<evidence type="ECO:0000313" key="2">
    <source>
        <dbReference type="EMBL" id="EER44853.1"/>
    </source>
</evidence>
<feature type="transmembrane region" description="Helical" evidence="1">
    <location>
        <begin position="6"/>
        <end position="31"/>
    </location>
</feature>
<proteinExistence type="predicted"/>
<sequence>MWIDQWHVVDIVDVVVVVVVVVVGNGCMVVIHRASARGRQSIKLKKPWFEQLTPRGTFNKTSGTRLATISCLFRCLSGSEYPRRRGVGR</sequence>
<evidence type="ECO:0000256" key="1">
    <source>
        <dbReference type="SAM" id="Phobius"/>
    </source>
</evidence>
<dbReference type="HOGENOM" id="CLU_2454199_0_0_1"/>
<keyword evidence="1" id="KW-1133">Transmembrane helix</keyword>
<dbReference type="EMBL" id="GG692419">
    <property type="protein sequence ID" value="EER44853.1"/>
    <property type="molecule type" value="Genomic_DNA"/>
</dbReference>
<organism evidence="2 3">
    <name type="scientific">Ajellomyces capsulatus (strain H143)</name>
    <name type="common">Darling's disease fungus</name>
    <name type="synonym">Histoplasma capsulatum</name>
    <dbReference type="NCBI Taxonomy" id="544712"/>
    <lineage>
        <taxon>Eukaryota</taxon>
        <taxon>Fungi</taxon>
        <taxon>Dikarya</taxon>
        <taxon>Ascomycota</taxon>
        <taxon>Pezizomycotina</taxon>
        <taxon>Eurotiomycetes</taxon>
        <taxon>Eurotiomycetidae</taxon>
        <taxon>Onygenales</taxon>
        <taxon>Ajellomycetaceae</taxon>
        <taxon>Histoplasma</taxon>
    </lineage>
</organism>
<dbReference type="VEuPathDB" id="FungiDB:HCDG_00432"/>
<accession>C6H5B1</accession>
<dbReference type="Proteomes" id="UP000002624">
    <property type="component" value="Unassembled WGS sequence"/>
</dbReference>